<accession>K9FI36</accession>
<dbReference type="InParanoid" id="K9FI36"/>
<dbReference type="eggNOG" id="ENOG502T211">
    <property type="taxonomic scope" value="Eukaryota"/>
</dbReference>
<protein>
    <submittedName>
        <fullName evidence="1">Uncharacterized protein</fullName>
    </submittedName>
</protein>
<name>K9FI36_PEND2</name>
<keyword evidence="2" id="KW-1185">Reference proteome</keyword>
<dbReference type="Proteomes" id="UP000009882">
    <property type="component" value="Unassembled WGS sequence"/>
</dbReference>
<dbReference type="AlphaFoldDB" id="K9FI36"/>
<evidence type="ECO:0000313" key="2">
    <source>
        <dbReference type="Proteomes" id="UP000009882"/>
    </source>
</evidence>
<dbReference type="EMBL" id="AKCT01000249">
    <property type="protein sequence ID" value="EKV08879.1"/>
    <property type="molecule type" value="Genomic_DNA"/>
</dbReference>
<gene>
    <name evidence="1" type="ORF">PDIG_67430</name>
</gene>
<comment type="caution">
    <text evidence="1">The sequence shown here is derived from an EMBL/GenBank/DDBJ whole genome shotgun (WGS) entry which is preliminary data.</text>
</comment>
<sequence length="57" mass="6457">MCNFFKNYYIYSTCSNPAAHFLRTEMEGTKDNGTCNDSPHDRFIVVVGKCILCSSAR</sequence>
<reference evidence="2" key="1">
    <citation type="journal article" date="2012" name="BMC Genomics">
        <title>Genome sequence of the necrotrophic fungus Penicillium digitatum, the main postharvest pathogen of citrus.</title>
        <authorList>
            <person name="Marcet-Houben M."/>
            <person name="Ballester A.-R."/>
            <person name="de la Fuente B."/>
            <person name="Harries E."/>
            <person name="Marcos J.F."/>
            <person name="Gonzalez-Candelas L."/>
            <person name="Gabaldon T."/>
        </authorList>
    </citation>
    <scope>NUCLEOTIDE SEQUENCE [LARGE SCALE GENOMIC DNA]</scope>
    <source>
        <strain evidence="2">PHI26 / CECT 20796</strain>
    </source>
</reference>
<evidence type="ECO:0000313" key="1">
    <source>
        <dbReference type="EMBL" id="EKV08879.1"/>
    </source>
</evidence>
<dbReference type="OrthoDB" id="3443409at2759"/>
<dbReference type="OMA" id="HFLRTEM"/>
<organism evidence="1 2">
    <name type="scientific">Penicillium digitatum (strain PHI26 / CECT 20796)</name>
    <name type="common">Green mold</name>
    <dbReference type="NCBI Taxonomy" id="1170229"/>
    <lineage>
        <taxon>Eukaryota</taxon>
        <taxon>Fungi</taxon>
        <taxon>Dikarya</taxon>
        <taxon>Ascomycota</taxon>
        <taxon>Pezizomycotina</taxon>
        <taxon>Eurotiomycetes</taxon>
        <taxon>Eurotiomycetidae</taxon>
        <taxon>Eurotiales</taxon>
        <taxon>Aspergillaceae</taxon>
        <taxon>Penicillium</taxon>
    </lineage>
</organism>
<proteinExistence type="predicted"/>
<dbReference type="HOGENOM" id="CLU_3069186_0_0_1"/>